<keyword evidence="1" id="KW-1133">Transmembrane helix</keyword>
<feature type="transmembrane region" description="Helical" evidence="1">
    <location>
        <begin position="12"/>
        <end position="43"/>
    </location>
</feature>
<keyword evidence="1" id="KW-0472">Membrane</keyword>
<evidence type="ECO:0000313" key="3">
    <source>
        <dbReference type="Proteomes" id="UP000606786"/>
    </source>
</evidence>
<dbReference type="AlphaFoldDB" id="A0A811UES9"/>
<sequence length="115" mass="13136">MRGRSAHISTAAGAGFALAYSLLCVIITLMTMLLVCWCVGVLVSWSIAGNRWRPPSAVDRETALLISLYVVLRDRWLCLFAHIILCACMYECMWRMHMFFCFCFLFLFYKVAACC</sequence>
<protein>
    <submittedName>
        <fullName evidence="2">(Mediterranean fruit fly) hypothetical protein</fullName>
    </submittedName>
</protein>
<feature type="transmembrane region" description="Helical" evidence="1">
    <location>
        <begin position="92"/>
        <end position="109"/>
    </location>
</feature>
<accession>A0A811UES9</accession>
<evidence type="ECO:0000256" key="1">
    <source>
        <dbReference type="SAM" id="Phobius"/>
    </source>
</evidence>
<dbReference type="Proteomes" id="UP000606786">
    <property type="component" value="Unassembled WGS sequence"/>
</dbReference>
<dbReference type="EMBL" id="CAJHJT010000001">
    <property type="protein sequence ID" value="CAD6996407.1"/>
    <property type="molecule type" value="Genomic_DNA"/>
</dbReference>
<name>A0A811UES9_CERCA</name>
<proteinExistence type="predicted"/>
<organism evidence="2 3">
    <name type="scientific">Ceratitis capitata</name>
    <name type="common">Mediterranean fruit fly</name>
    <name type="synonym">Tephritis capitata</name>
    <dbReference type="NCBI Taxonomy" id="7213"/>
    <lineage>
        <taxon>Eukaryota</taxon>
        <taxon>Metazoa</taxon>
        <taxon>Ecdysozoa</taxon>
        <taxon>Arthropoda</taxon>
        <taxon>Hexapoda</taxon>
        <taxon>Insecta</taxon>
        <taxon>Pterygota</taxon>
        <taxon>Neoptera</taxon>
        <taxon>Endopterygota</taxon>
        <taxon>Diptera</taxon>
        <taxon>Brachycera</taxon>
        <taxon>Muscomorpha</taxon>
        <taxon>Tephritoidea</taxon>
        <taxon>Tephritidae</taxon>
        <taxon>Ceratitis</taxon>
        <taxon>Ceratitis</taxon>
    </lineage>
</organism>
<keyword evidence="1" id="KW-0812">Transmembrane</keyword>
<comment type="caution">
    <text evidence="2">The sequence shown here is derived from an EMBL/GenBank/DDBJ whole genome shotgun (WGS) entry which is preliminary data.</text>
</comment>
<gene>
    <name evidence="2" type="ORF">CCAP1982_LOCUS5081</name>
</gene>
<reference evidence="2" key="1">
    <citation type="submission" date="2020-11" db="EMBL/GenBank/DDBJ databases">
        <authorList>
            <person name="Whitehead M."/>
        </authorList>
    </citation>
    <scope>NUCLEOTIDE SEQUENCE</scope>
    <source>
        <strain evidence="2">EGII</strain>
    </source>
</reference>
<keyword evidence="3" id="KW-1185">Reference proteome</keyword>
<evidence type="ECO:0000313" key="2">
    <source>
        <dbReference type="EMBL" id="CAD6996407.1"/>
    </source>
</evidence>